<evidence type="ECO:0008006" key="5">
    <source>
        <dbReference type="Google" id="ProtNLM"/>
    </source>
</evidence>
<dbReference type="AlphaFoldDB" id="A0A2H0UUN0"/>
<proteinExistence type="predicted"/>
<evidence type="ECO:0000256" key="2">
    <source>
        <dbReference type="SAM" id="Phobius"/>
    </source>
</evidence>
<evidence type="ECO:0000313" key="4">
    <source>
        <dbReference type="Proteomes" id="UP000230132"/>
    </source>
</evidence>
<name>A0A2H0UUN0_9BACT</name>
<organism evidence="3 4">
    <name type="scientific">bacterium (Candidatus Gribaldobacteria) CG10_big_fil_rev_8_21_14_0_10_37_21</name>
    <dbReference type="NCBI Taxonomy" id="2014275"/>
    <lineage>
        <taxon>Bacteria</taxon>
        <taxon>Candidatus Gribaldobacteria</taxon>
    </lineage>
</organism>
<dbReference type="EMBL" id="PFAX01000017">
    <property type="protein sequence ID" value="PIR90523.1"/>
    <property type="molecule type" value="Genomic_DNA"/>
</dbReference>
<comment type="caution">
    <text evidence="3">The sequence shown here is derived from an EMBL/GenBank/DDBJ whole genome shotgun (WGS) entry which is preliminary data.</text>
</comment>
<dbReference type="Pfam" id="PF05016">
    <property type="entry name" value="ParE_toxin"/>
    <property type="match status" value="1"/>
</dbReference>
<sequence length="44" mass="5497">MKGAYKNYYSYRVWPYRIIFQIVKKQLLVFILRIGKRKNVYKPL</sequence>
<keyword evidence="1" id="KW-1277">Toxin-antitoxin system</keyword>
<evidence type="ECO:0000313" key="3">
    <source>
        <dbReference type="EMBL" id="PIR90523.1"/>
    </source>
</evidence>
<reference evidence="4" key="1">
    <citation type="submission" date="2017-09" db="EMBL/GenBank/DDBJ databases">
        <title>Depth-based differentiation of microbial function through sediment-hosted aquifers and enrichment of novel symbionts in the deep terrestrial subsurface.</title>
        <authorList>
            <person name="Probst A.J."/>
            <person name="Ladd B."/>
            <person name="Jarett J.K."/>
            <person name="Geller-Mcgrath D.E."/>
            <person name="Sieber C.M.K."/>
            <person name="Emerson J.B."/>
            <person name="Anantharaman K."/>
            <person name="Thomas B.C."/>
            <person name="Malmstrom R."/>
            <person name="Stieglmeier M."/>
            <person name="Klingl A."/>
            <person name="Woyke T."/>
            <person name="Ryan C.M."/>
            <person name="Banfield J.F."/>
        </authorList>
    </citation>
    <scope>NUCLEOTIDE SEQUENCE [LARGE SCALE GENOMIC DNA]</scope>
</reference>
<keyword evidence="2" id="KW-0472">Membrane</keyword>
<dbReference type="SUPFAM" id="SSF143011">
    <property type="entry name" value="RelE-like"/>
    <property type="match status" value="1"/>
</dbReference>
<protein>
    <recommendedName>
        <fullName evidence="5">Type II toxin-antitoxin system RelE/ParE family toxin</fullName>
    </recommendedName>
</protein>
<gene>
    <name evidence="3" type="ORF">COU05_01580</name>
</gene>
<dbReference type="Gene3D" id="3.30.2310.20">
    <property type="entry name" value="RelE-like"/>
    <property type="match status" value="1"/>
</dbReference>
<dbReference type="InterPro" id="IPR007712">
    <property type="entry name" value="RelE/ParE_toxin"/>
</dbReference>
<feature type="transmembrane region" description="Helical" evidence="2">
    <location>
        <begin position="14"/>
        <end position="34"/>
    </location>
</feature>
<evidence type="ECO:0000256" key="1">
    <source>
        <dbReference type="ARBA" id="ARBA00022649"/>
    </source>
</evidence>
<keyword evidence="2" id="KW-0812">Transmembrane</keyword>
<dbReference type="InterPro" id="IPR035093">
    <property type="entry name" value="RelE/ParE_toxin_dom_sf"/>
</dbReference>
<keyword evidence="2" id="KW-1133">Transmembrane helix</keyword>
<accession>A0A2H0UUN0</accession>
<dbReference type="Proteomes" id="UP000230132">
    <property type="component" value="Unassembled WGS sequence"/>
</dbReference>